<reference evidence="1" key="1">
    <citation type="submission" date="2018-02" db="EMBL/GenBank/DDBJ databases">
        <title>Rhizophora mucronata_Transcriptome.</title>
        <authorList>
            <person name="Meera S.P."/>
            <person name="Sreeshan A."/>
            <person name="Augustine A."/>
        </authorList>
    </citation>
    <scope>NUCLEOTIDE SEQUENCE</scope>
    <source>
        <tissue evidence="1">Leaf</tissue>
    </source>
</reference>
<sequence length="23" mass="2752">MVLTAFCLKRTNLQQILKDLKFK</sequence>
<dbReference type="AlphaFoldDB" id="A0A2P2J0X5"/>
<evidence type="ECO:0000313" key="1">
    <source>
        <dbReference type="EMBL" id="MBW87139.1"/>
    </source>
</evidence>
<protein>
    <submittedName>
        <fullName evidence="1">Uncharacterized protein</fullName>
    </submittedName>
</protein>
<name>A0A2P2J0X5_RHIMU</name>
<dbReference type="EMBL" id="GGEC01006656">
    <property type="protein sequence ID" value="MBW87139.1"/>
    <property type="molecule type" value="Transcribed_RNA"/>
</dbReference>
<accession>A0A2P2J0X5</accession>
<proteinExistence type="predicted"/>
<organism evidence="1">
    <name type="scientific">Rhizophora mucronata</name>
    <name type="common">Asiatic mangrove</name>
    <dbReference type="NCBI Taxonomy" id="61149"/>
    <lineage>
        <taxon>Eukaryota</taxon>
        <taxon>Viridiplantae</taxon>
        <taxon>Streptophyta</taxon>
        <taxon>Embryophyta</taxon>
        <taxon>Tracheophyta</taxon>
        <taxon>Spermatophyta</taxon>
        <taxon>Magnoliopsida</taxon>
        <taxon>eudicotyledons</taxon>
        <taxon>Gunneridae</taxon>
        <taxon>Pentapetalae</taxon>
        <taxon>rosids</taxon>
        <taxon>fabids</taxon>
        <taxon>Malpighiales</taxon>
        <taxon>Rhizophoraceae</taxon>
        <taxon>Rhizophora</taxon>
    </lineage>
</organism>